<keyword evidence="1" id="KW-0472">Membrane</keyword>
<proteinExistence type="predicted"/>
<protein>
    <submittedName>
        <fullName evidence="2">Uncharacterized protein</fullName>
    </submittedName>
</protein>
<evidence type="ECO:0000313" key="2">
    <source>
        <dbReference type="EMBL" id="QHT05312.1"/>
    </source>
</evidence>
<name>A0A6C0CMH4_9ZZZZ</name>
<dbReference type="EMBL" id="MN739452">
    <property type="protein sequence ID" value="QHT05312.1"/>
    <property type="molecule type" value="Genomic_DNA"/>
</dbReference>
<sequence length="218" mass="23819">MNILEEIPKSKSESILSSLPSKSISSSKDITSSQTNFNNEPVASVSDHFSVFDLRTLIIIFLLFLIFLTYFGINVLKIFGEAMQKGVDLLSPAFTQLLDMIGYSSGSALNTAAELTSDVTKESVDIAEGAIKNVGNILIGDEAVGHKKYKNVLNEPSPDVPEDNIQKSLTASKTKWCLIGEYKNKRGCVDISESDKCLSGQVFPNEEMCLNPTLQSQN</sequence>
<accession>A0A6C0CMH4</accession>
<keyword evidence="1" id="KW-1133">Transmembrane helix</keyword>
<feature type="transmembrane region" description="Helical" evidence="1">
    <location>
        <begin position="56"/>
        <end position="76"/>
    </location>
</feature>
<dbReference type="AlphaFoldDB" id="A0A6C0CMH4"/>
<keyword evidence="1" id="KW-0812">Transmembrane</keyword>
<evidence type="ECO:0000256" key="1">
    <source>
        <dbReference type="SAM" id="Phobius"/>
    </source>
</evidence>
<reference evidence="2" key="1">
    <citation type="journal article" date="2020" name="Nature">
        <title>Giant virus diversity and host interactions through global metagenomics.</title>
        <authorList>
            <person name="Schulz F."/>
            <person name="Roux S."/>
            <person name="Paez-Espino D."/>
            <person name="Jungbluth S."/>
            <person name="Walsh D.A."/>
            <person name="Denef V.J."/>
            <person name="McMahon K.D."/>
            <person name="Konstantinidis K.T."/>
            <person name="Eloe-Fadrosh E.A."/>
            <person name="Kyrpides N.C."/>
            <person name="Woyke T."/>
        </authorList>
    </citation>
    <scope>NUCLEOTIDE SEQUENCE</scope>
    <source>
        <strain evidence="2">GVMAG-M-3300021375-17</strain>
    </source>
</reference>
<organism evidence="2">
    <name type="scientific">viral metagenome</name>
    <dbReference type="NCBI Taxonomy" id="1070528"/>
    <lineage>
        <taxon>unclassified sequences</taxon>
        <taxon>metagenomes</taxon>
        <taxon>organismal metagenomes</taxon>
    </lineage>
</organism>